<evidence type="ECO:0000259" key="3">
    <source>
        <dbReference type="Pfam" id="PF00586"/>
    </source>
</evidence>
<dbReference type="SUPFAM" id="SSF56042">
    <property type="entry name" value="PurM C-terminal domain-like"/>
    <property type="match status" value="1"/>
</dbReference>
<comment type="function">
    <text evidence="2">Catalyzes the ATP-dependent phosphorylation of thiamine-monophosphate (TMP) to form thiamine-pyrophosphate (TPP), the active form of vitamin B1.</text>
</comment>
<feature type="binding site" evidence="2">
    <location>
        <position position="45"/>
    </location>
    <ligand>
        <name>Mg(2+)</name>
        <dbReference type="ChEBI" id="CHEBI:18420"/>
        <label>2</label>
    </ligand>
</feature>
<evidence type="ECO:0000259" key="4">
    <source>
        <dbReference type="Pfam" id="PF02769"/>
    </source>
</evidence>
<comment type="caution">
    <text evidence="5">The sequence shown here is derived from an EMBL/GenBank/DDBJ whole genome shotgun (WGS) entry which is preliminary data.</text>
</comment>
<dbReference type="InterPro" id="IPR006283">
    <property type="entry name" value="ThiL-like"/>
</dbReference>
<dbReference type="GO" id="GO:0005524">
    <property type="term" value="F:ATP binding"/>
    <property type="evidence" value="ECO:0007669"/>
    <property type="project" value="UniProtKB-UniRule"/>
</dbReference>
<feature type="binding site" evidence="2">
    <location>
        <position position="261"/>
    </location>
    <ligand>
        <name>substrate</name>
    </ligand>
</feature>
<dbReference type="InterPro" id="IPR010918">
    <property type="entry name" value="PurM-like_C_dom"/>
</dbReference>
<feature type="binding site" evidence="2">
    <location>
        <position position="28"/>
    </location>
    <ligand>
        <name>Mg(2+)</name>
        <dbReference type="ChEBI" id="CHEBI:18420"/>
        <label>4</label>
    </ligand>
</feature>
<comment type="caution">
    <text evidence="2">Lacks conserved residue(s) required for the propagation of feature annotation.</text>
</comment>
<feature type="binding site" evidence="2">
    <location>
        <position position="73"/>
    </location>
    <ligand>
        <name>Mg(2+)</name>
        <dbReference type="ChEBI" id="CHEBI:18420"/>
        <label>2</label>
    </ligand>
</feature>
<dbReference type="AlphaFoldDB" id="A0A4Q7ZAX5"/>
<dbReference type="GO" id="GO:0009229">
    <property type="term" value="P:thiamine diphosphate biosynthetic process"/>
    <property type="evidence" value="ECO:0007669"/>
    <property type="project" value="UniProtKB-UniRule"/>
</dbReference>
<accession>A0A4Q7ZAX5</accession>
<comment type="miscellaneous">
    <text evidence="2">Reaction mechanism of ThiL seems to utilize a direct, inline transfer of the gamma-phosphate of ATP to TMP rather than a phosphorylated enzyme intermediate.</text>
</comment>
<dbReference type="Gene3D" id="3.90.650.10">
    <property type="entry name" value="PurM-like C-terminal domain"/>
    <property type="match status" value="1"/>
</dbReference>
<dbReference type="UniPathway" id="UPA00060">
    <property type="reaction ID" value="UER00142"/>
</dbReference>
<feature type="binding site" evidence="2">
    <location>
        <position position="45"/>
    </location>
    <ligand>
        <name>Mg(2+)</name>
        <dbReference type="ChEBI" id="CHEBI:18420"/>
        <label>1</label>
    </ligand>
</feature>
<name>A0A4Q7ZAX5_9GAMM</name>
<keyword evidence="2" id="KW-0808">Transferase</keyword>
<feature type="binding site" evidence="2">
    <location>
        <position position="213"/>
    </location>
    <ligand>
        <name>ATP</name>
        <dbReference type="ChEBI" id="CHEBI:30616"/>
    </ligand>
</feature>
<dbReference type="Proteomes" id="UP000292423">
    <property type="component" value="Unassembled WGS sequence"/>
</dbReference>
<dbReference type="Gene3D" id="3.30.1330.10">
    <property type="entry name" value="PurM-like, N-terminal domain"/>
    <property type="match status" value="1"/>
</dbReference>
<feature type="binding site" evidence="2">
    <location>
        <position position="211"/>
    </location>
    <ligand>
        <name>Mg(2+)</name>
        <dbReference type="ChEBI" id="CHEBI:18420"/>
        <label>3</label>
    </ligand>
</feature>
<dbReference type="PANTHER" id="PTHR30270">
    <property type="entry name" value="THIAMINE-MONOPHOSPHATE KINASE"/>
    <property type="match status" value="1"/>
</dbReference>
<dbReference type="RefSeq" id="WP_130410971.1">
    <property type="nucleotide sequence ID" value="NZ_SHKX01000010.1"/>
</dbReference>
<dbReference type="GO" id="GO:0000287">
    <property type="term" value="F:magnesium ion binding"/>
    <property type="evidence" value="ECO:0007669"/>
    <property type="project" value="UniProtKB-UniRule"/>
</dbReference>
<evidence type="ECO:0000313" key="5">
    <source>
        <dbReference type="EMBL" id="RZU47752.1"/>
    </source>
</evidence>
<dbReference type="PANTHER" id="PTHR30270:SF0">
    <property type="entry name" value="THIAMINE-MONOPHOSPHATE KINASE"/>
    <property type="match status" value="1"/>
</dbReference>
<feature type="binding site" evidence="2">
    <location>
        <position position="73"/>
    </location>
    <ligand>
        <name>Mg(2+)</name>
        <dbReference type="ChEBI" id="CHEBI:18420"/>
        <label>4</label>
    </ligand>
</feature>
<evidence type="ECO:0000256" key="1">
    <source>
        <dbReference type="ARBA" id="ARBA00022977"/>
    </source>
</evidence>
<keyword evidence="2" id="KW-0460">Magnesium</keyword>
<evidence type="ECO:0000256" key="2">
    <source>
        <dbReference type="HAMAP-Rule" id="MF_02128"/>
    </source>
</evidence>
<feature type="binding site" evidence="2">
    <location>
        <position position="144"/>
    </location>
    <ligand>
        <name>ATP</name>
        <dbReference type="ChEBI" id="CHEBI:30616"/>
    </ligand>
</feature>
<feature type="binding site" evidence="2">
    <location>
        <position position="312"/>
    </location>
    <ligand>
        <name>substrate</name>
    </ligand>
</feature>
<dbReference type="Pfam" id="PF02769">
    <property type="entry name" value="AIRS_C"/>
    <property type="match status" value="1"/>
</dbReference>
<feature type="domain" description="PurM-like N-terminal" evidence="3">
    <location>
        <begin position="26"/>
        <end position="136"/>
    </location>
</feature>
<comment type="catalytic activity">
    <reaction evidence="2">
        <text>thiamine phosphate + ATP = thiamine diphosphate + ADP</text>
        <dbReference type="Rhea" id="RHEA:15913"/>
        <dbReference type="ChEBI" id="CHEBI:30616"/>
        <dbReference type="ChEBI" id="CHEBI:37575"/>
        <dbReference type="ChEBI" id="CHEBI:58937"/>
        <dbReference type="ChEBI" id="CHEBI:456216"/>
        <dbReference type="EC" id="2.7.4.16"/>
    </reaction>
</comment>
<dbReference type="SUPFAM" id="SSF55326">
    <property type="entry name" value="PurM N-terminal domain-like"/>
    <property type="match status" value="1"/>
</dbReference>
<dbReference type="HAMAP" id="MF_02128">
    <property type="entry name" value="TMP_kinase"/>
    <property type="match status" value="1"/>
</dbReference>
<dbReference type="NCBIfam" id="TIGR01379">
    <property type="entry name" value="thiL"/>
    <property type="match status" value="1"/>
</dbReference>
<dbReference type="OrthoDB" id="9802811at2"/>
<feature type="binding site" evidence="2">
    <location>
        <position position="52"/>
    </location>
    <ligand>
        <name>substrate</name>
    </ligand>
</feature>
<reference evidence="5 6" key="1">
    <citation type="submission" date="2019-02" db="EMBL/GenBank/DDBJ databases">
        <title>Genomic Encyclopedia of Type Strains, Phase IV (KMG-IV): sequencing the most valuable type-strain genomes for metagenomic binning, comparative biology and taxonomic classification.</title>
        <authorList>
            <person name="Goeker M."/>
        </authorList>
    </citation>
    <scope>NUCLEOTIDE SEQUENCE [LARGE SCALE GENOMIC DNA]</scope>
    <source>
        <strain evidence="5 6">DSM 105135</strain>
    </source>
</reference>
<organism evidence="5 6">
    <name type="scientific">Fluviicoccus keumensis</name>
    <dbReference type="NCBI Taxonomy" id="1435465"/>
    <lineage>
        <taxon>Bacteria</taxon>
        <taxon>Pseudomonadati</taxon>
        <taxon>Pseudomonadota</taxon>
        <taxon>Gammaproteobacteria</taxon>
        <taxon>Moraxellales</taxon>
        <taxon>Moraxellaceae</taxon>
        <taxon>Fluviicoccus</taxon>
    </lineage>
</organism>
<evidence type="ECO:0000313" key="6">
    <source>
        <dbReference type="Proteomes" id="UP000292423"/>
    </source>
</evidence>
<sequence length="315" mass="32292">MPSEFGLIRQYFTRPSADSGVLLGVGDDAALLAPPVGEVLAATVDTLVAGRHFPEATSPAAIAHKALAVNLSDLAAMGATPRWFLLALTLPEASEAFLSEFAAALFALADAAGIALVGGDTTRGPLAISITALGSVPPAQALRRSGARPGDGIYVSGTVGDAGLGLREALTPGETGLSAAQAAYVRNRLDYPQPRLALGTALRGRATACLDISDGLAQDLGHILTASGVGAVLDLEALPLSPALRALPEREAWRLALTAGDDYELCFTLPDGLTPPVSPDGVAVTRIGTVTAAPGLALRCRGERVEEELSGYRHF</sequence>
<proteinExistence type="inferred from homology"/>
<feature type="binding site" evidence="2">
    <location>
        <position position="214"/>
    </location>
    <ligand>
        <name>Mg(2+)</name>
        <dbReference type="ChEBI" id="CHEBI:18420"/>
        <label>5</label>
    </ligand>
</feature>
<dbReference type="InterPro" id="IPR036921">
    <property type="entry name" value="PurM-like_N_sf"/>
</dbReference>
<feature type="binding site" evidence="2">
    <location>
        <begin position="119"/>
        <end position="120"/>
    </location>
    <ligand>
        <name>ATP</name>
        <dbReference type="ChEBI" id="CHEBI:30616"/>
    </ligand>
</feature>
<dbReference type="CDD" id="cd02194">
    <property type="entry name" value="ThiL"/>
    <property type="match status" value="1"/>
</dbReference>
<keyword evidence="2" id="KW-0547">Nucleotide-binding</keyword>
<keyword evidence="6" id="KW-1185">Reference proteome</keyword>
<keyword evidence="2 5" id="KW-0418">Kinase</keyword>
<keyword evidence="1 2" id="KW-0784">Thiamine biosynthesis</keyword>
<comment type="pathway">
    <text evidence="2">Cofactor biosynthesis; thiamine diphosphate biosynthesis; thiamine diphosphate from thiamine phosphate: step 1/1.</text>
</comment>
<dbReference type="PIRSF" id="PIRSF005303">
    <property type="entry name" value="Thiam_monoph_kin"/>
    <property type="match status" value="1"/>
</dbReference>
<dbReference type="GO" id="GO:0009228">
    <property type="term" value="P:thiamine biosynthetic process"/>
    <property type="evidence" value="ECO:0007669"/>
    <property type="project" value="UniProtKB-KW"/>
</dbReference>
<feature type="binding site" evidence="2">
    <location>
        <position position="43"/>
    </location>
    <ligand>
        <name>Mg(2+)</name>
        <dbReference type="ChEBI" id="CHEBI:18420"/>
        <label>4</label>
    </ligand>
</feature>
<dbReference type="InterPro" id="IPR036676">
    <property type="entry name" value="PurM-like_C_sf"/>
</dbReference>
<protein>
    <recommendedName>
        <fullName evidence="2">Thiamine-monophosphate kinase</fullName>
        <shortName evidence="2">TMP kinase</shortName>
        <shortName evidence="2">Thiamine-phosphate kinase</shortName>
        <ecNumber evidence="2">2.7.4.16</ecNumber>
    </recommendedName>
</protein>
<dbReference type="Pfam" id="PF00586">
    <property type="entry name" value="AIRS"/>
    <property type="match status" value="1"/>
</dbReference>
<gene>
    <name evidence="2" type="primary">thiL</name>
    <name evidence="5" type="ORF">EV700_0719</name>
</gene>
<keyword evidence="2" id="KW-0067">ATP-binding</keyword>
<dbReference type="EMBL" id="SHKX01000010">
    <property type="protein sequence ID" value="RZU47752.1"/>
    <property type="molecule type" value="Genomic_DNA"/>
</dbReference>
<feature type="domain" description="PurM-like C-terminal" evidence="4">
    <location>
        <begin position="148"/>
        <end position="294"/>
    </location>
</feature>
<comment type="similarity">
    <text evidence="2">Belongs to the thiamine-monophosphate kinase family.</text>
</comment>
<dbReference type="GO" id="GO:0009030">
    <property type="term" value="F:thiamine-phosphate kinase activity"/>
    <property type="evidence" value="ECO:0007669"/>
    <property type="project" value="UniProtKB-UniRule"/>
</dbReference>
<dbReference type="EC" id="2.7.4.16" evidence="2"/>
<dbReference type="InterPro" id="IPR016188">
    <property type="entry name" value="PurM-like_N"/>
</dbReference>
<feature type="binding site" evidence="2">
    <location>
        <position position="28"/>
    </location>
    <ligand>
        <name>Mg(2+)</name>
        <dbReference type="ChEBI" id="CHEBI:18420"/>
        <label>3</label>
    </ligand>
</feature>
<feature type="binding site" evidence="2">
    <location>
        <position position="73"/>
    </location>
    <ligand>
        <name>Mg(2+)</name>
        <dbReference type="ChEBI" id="CHEBI:18420"/>
        <label>3</label>
    </ligand>
</feature>
<feature type="binding site" evidence="2">
    <location>
        <position position="120"/>
    </location>
    <ligand>
        <name>Mg(2+)</name>
        <dbReference type="ChEBI" id="CHEBI:18420"/>
        <label>1</label>
    </ligand>
</feature>
<keyword evidence="2" id="KW-0479">Metal-binding</keyword>